<dbReference type="GO" id="GO:1904680">
    <property type="term" value="F:peptide transmembrane transporter activity"/>
    <property type="evidence" value="ECO:0007669"/>
    <property type="project" value="TreeGrafter"/>
</dbReference>
<dbReference type="InterPro" id="IPR039424">
    <property type="entry name" value="SBP_5"/>
</dbReference>
<feature type="signal peptide" evidence="4">
    <location>
        <begin position="1"/>
        <end position="26"/>
    </location>
</feature>
<dbReference type="GO" id="GO:0043190">
    <property type="term" value="C:ATP-binding cassette (ABC) transporter complex"/>
    <property type="evidence" value="ECO:0007669"/>
    <property type="project" value="InterPro"/>
</dbReference>
<organism evidence="6 7">
    <name type="scientific">Candidatus Scatomorpha intestinigallinarum</name>
    <dbReference type="NCBI Taxonomy" id="2840923"/>
    <lineage>
        <taxon>Bacteria</taxon>
        <taxon>Bacillati</taxon>
        <taxon>Bacillota</taxon>
        <taxon>Clostridia</taxon>
        <taxon>Eubacteriales</taxon>
        <taxon>Candidatus Scatomorpha</taxon>
    </lineage>
</organism>
<evidence type="ECO:0000256" key="4">
    <source>
        <dbReference type="SAM" id="SignalP"/>
    </source>
</evidence>
<protein>
    <submittedName>
        <fullName evidence="6">ABC transporter substrate-binding protein</fullName>
    </submittedName>
</protein>
<dbReference type="Gene3D" id="3.10.105.10">
    <property type="entry name" value="Dipeptide-binding Protein, Domain 3"/>
    <property type="match status" value="1"/>
</dbReference>
<evidence type="ECO:0000256" key="2">
    <source>
        <dbReference type="ARBA" id="ARBA00022448"/>
    </source>
</evidence>
<feature type="domain" description="Solute-binding protein family 5" evidence="5">
    <location>
        <begin position="83"/>
        <end position="432"/>
    </location>
</feature>
<name>A0A9D1DJX8_9FIRM</name>
<evidence type="ECO:0000313" key="7">
    <source>
        <dbReference type="Proteomes" id="UP000824238"/>
    </source>
</evidence>
<dbReference type="PANTHER" id="PTHR30290:SF9">
    <property type="entry name" value="OLIGOPEPTIDE-BINDING PROTEIN APPA"/>
    <property type="match status" value="1"/>
</dbReference>
<dbReference type="PROSITE" id="PS51257">
    <property type="entry name" value="PROKAR_LIPOPROTEIN"/>
    <property type="match status" value="1"/>
</dbReference>
<feature type="chain" id="PRO_5039724402" evidence="4">
    <location>
        <begin position="27"/>
        <end position="515"/>
    </location>
</feature>
<evidence type="ECO:0000313" key="6">
    <source>
        <dbReference type="EMBL" id="HIR54245.1"/>
    </source>
</evidence>
<dbReference type="InterPro" id="IPR030678">
    <property type="entry name" value="Peptide/Ni-bd"/>
</dbReference>
<dbReference type="PIRSF" id="PIRSF002741">
    <property type="entry name" value="MppA"/>
    <property type="match status" value="1"/>
</dbReference>
<dbReference type="EMBL" id="DVHH01000035">
    <property type="protein sequence ID" value="HIR54245.1"/>
    <property type="molecule type" value="Genomic_DNA"/>
</dbReference>
<dbReference type="Pfam" id="PF00496">
    <property type="entry name" value="SBP_bac_5"/>
    <property type="match status" value="1"/>
</dbReference>
<dbReference type="Proteomes" id="UP000824238">
    <property type="component" value="Unassembled WGS sequence"/>
</dbReference>
<dbReference type="PANTHER" id="PTHR30290">
    <property type="entry name" value="PERIPLASMIC BINDING COMPONENT OF ABC TRANSPORTER"/>
    <property type="match status" value="1"/>
</dbReference>
<proteinExistence type="inferred from homology"/>
<dbReference type="AlphaFoldDB" id="A0A9D1DJX8"/>
<reference evidence="6" key="2">
    <citation type="journal article" date="2021" name="PeerJ">
        <title>Extensive microbial diversity within the chicken gut microbiome revealed by metagenomics and culture.</title>
        <authorList>
            <person name="Gilroy R."/>
            <person name="Ravi A."/>
            <person name="Getino M."/>
            <person name="Pursley I."/>
            <person name="Horton D.L."/>
            <person name="Alikhan N.F."/>
            <person name="Baker D."/>
            <person name="Gharbi K."/>
            <person name="Hall N."/>
            <person name="Watson M."/>
            <person name="Adriaenssens E.M."/>
            <person name="Foster-Nyarko E."/>
            <person name="Jarju S."/>
            <person name="Secka A."/>
            <person name="Antonio M."/>
            <person name="Oren A."/>
            <person name="Chaudhuri R.R."/>
            <person name="La Ragione R."/>
            <person name="Hildebrand F."/>
            <person name="Pallen M.J."/>
        </authorList>
    </citation>
    <scope>NUCLEOTIDE SEQUENCE</scope>
    <source>
        <strain evidence="6">ChiGjej3B3-7149</strain>
    </source>
</reference>
<comment type="similarity">
    <text evidence="1">Belongs to the bacterial solute-binding protein 5 family.</text>
</comment>
<dbReference type="SUPFAM" id="SSF53850">
    <property type="entry name" value="Periplasmic binding protein-like II"/>
    <property type="match status" value="1"/>
</dbReference>
<reference evidence="6" key="1">
    <citation type="submission" date="2020-10" db="EMBL/GenBank/DDBJ databases">
        <authorList>
            <person name="Gilroy R."/>
        </authorList>
    </citation>
    <scope>NUCLEOTIDE SEQUENCE</scope>
    <source>
        <strain evidence="6">ChiGjej3B3-7149</strain>
    </source>
</reference>
<accession>A0A9D1DJX8</accession>
<dbReference type="GO" id="GO:0015833">
    <property type="term" value="P:peptide transport"/>
    <property type="evidence" value="ECO:0007669"/>
    <property type="project" value="TreeGrafter"/>
</dbReference>
<dbReference type="Gene3D" id="3.40.190.10">
    <property type="entry name" value="Periplasmic binding protein-like II"/>
    <property type="match status" value="1"/>
</dbReference>
<sequence>MRKRLRRAAALALAAVLLALSGCASGQEERRGLDGGETSVVLATSGEPLRFYALSEEGCAGDDNLVLSNVYDCLTFLEPDGSISPGLAESWEISEDGLCYTFHLRRGVKFHNGLEMTAEDVKFTYDKGAAGPLGAGLFVNYERCEIVDDYTVNIYLTAPYAGFLYGVASRLGGICCKAYYDEVGDEGYLKAPIGTGPYTLDEVINGEKIVLRANDGYWRGEPAIKEVTIAIVPNVSTQMIGLENGDYDAVRNPPIDSCLHLKEGGDVTWDYADSTGRITLYLAVWGGRPGEDLNFRRAVQCGIDKDEVNEGANSGCATILDIDMCPIYAGYPSEGLQTVAYDREKALDYLAASSCSGESFEILCQSGTACETVAKIIQSQLIELGIAATVTAVDSSSYTQLQLAGDYDAVIREQLSSMVDADGASTFFNTTPGYAYTKNCKYPRADEIFSLFVQGREAQGEEREPYYAEACNIITEEAYLVPLYNGLIAVAYSTHLQGVEAHCLGTYNFYRWSWD</sequence>
<dbReference type="CDD" id="cd00995">
    <property type="entry name" value="PBP2_NikA_DppA_OppA_like"/>
    <property type="match status" value="1"/>
</dbReference>
<keyword evidence="2" id="KW-0813">Transport</keyword>
<evidence type="ECO:0000259" key="5">
    <source>
        <dbReference type="Pfam" id="PF00496"/>
    </source>
</evidence>
<gene>
    <name evidence="6" type="ORF">IAD36_01400</name>
</gene>
<keyword evidence="3 4" id="KW-0732">Signal</keyword>
<evidence type="ECO:0000256" key="3">
    <source>
        <dbReference type="ARBA" id="ARBA00022729"/>
    </source>
</evidence>
<dbReference type="InterPro" id="IPR000914">
    <property type="entry name" value="SBP_5_dom"/>
</dbReference>
<evidence type="ECO:0000256" key="1">
    <source>
        <dbReference type="ARBA" id="ARBA00005695"/>
    </source>
</evidence>
<dbReference type="GO" id="GO:0042597">
    <property type="term" value="C:periplasmic space"/>
    <property type="evidence" value="ECO:0007669"/>
    <property type="project" value="UniProtKB-ARBA"/>
</dbReference>
<comment type="caution">
    <text evidence="6">The sequence shown here is derived from an EMBL/GenBank/DDBJ whole genome shotgun (WGS) entry which is preliminary data.</text>
</comment>